<dbReference type="InterPro" id="IPR045090">
    <property type="entry name" value="Pept_M3A_M3B"/>
</dbReference>
<evidence type="ECO:0000259" key="7">
    <source>
        <dbReference type="Pfam" id="PF01432"/>
    </source>
</evidence>
<keyword evidence="2 6" id="KW-0479">Metal-binding</keyword>
<reference evidence="8 9" key="1">
    <citation type="submission" date="2017-07" db="EMBL/GenBank/DDBJ databases">
        <title>Tetzosporium hominis gen.nov. sp.nov.</title>
        <authorList>
            <person name="Tetz G."/>
            <person name="Tetz V."/>
        </authorList>
    </citation>
    <scope>NUCLEOTIDE SEQUENCE [LARGE SCALE GENOMIC DNA]</scope>
    <source>
        <strain evidence="8 9">VT-49</strain>
    </source>
</reference>
<dbReference type="CDD" id="cd09606">
    <property type="entry name" value="M3B_PepF"/>
    <property type="match status" value="1"/>
</dbReference>
<comment type="caution">
    <text evidence="8">The sequence shown here is derived from an EMBL/GenBank/DDBJ whole genome shotgun (WGS) entry which is preliminary data.</text>
</comment>
<dbReference type="SUPFAM" id="SSF55486">
    <property type="entry name" value="Metalloproteases ('zincins'), catalytic domain"/>
    <property type="match status" value="1"/>
</dbReference>
<dbReference type="PANTHER" id="PTHR11804:SF28">
    <property type="entry name" value="OLIGOENDOPEPTIDASE F"/>
    <property type="match status" value="1"/>
</dbReference>
<evidence type="ECO:0000256" key="6">
    <source>
        <dbReference type="RuleBase" id="RU003435"/>
    </source>
</evidence>
<comment type="similarity">
    <text evidence="6">Belongs to the peptidase M3 family.</text>
</comment>
<dbReference type="GO" id="GO:0006508">
    <property type="term" value="P:proteolysis"/>
    <property type="evidence" value="ECO:0007669"/>
    <property type="project" value="UniProtKB-KW"/>
</dbReference>
<dbReference type="AlphaFoldDB" id="A0A264VZU5"/>
<proteinExistence type="inferred from homology"/>
<evidence type="ECO:0000313" key="9">
    <source>
        <dbReference type="Proteomes" id="UP000217065"/>
    </source>
</evidence>
<evidence type="ECO:0000256" key="5">
    <source>
        <dbReference type="ARBA" id="ARBA00023049"/>
    </source>
</evidence>
<feature type="domain" description="Peptidase M3A/M3B catalytic" evidence="7">
    <location>
        <begin position="312"/>
        <end position="542"/>
    </location>
</feature>
<dbReference type="Gene3D" id="1.10.1370.30">
    <property type="match status" value="1"/>
</dbReference>
<keyword evidence="3 6" id="KW-0378">Hydrolase</keyword>
<evidence type="ECO:0000256" key="4">
    <source>
        <dbReference type="ARBA" id="ARBA00022833"/>
    </source>
</evidence>
<protein>
    <submittedName>
        <fullName evidence="8">Oligoendopeptidase F</fullName>
    </submittedName>
</protein>
<organism evidence="8 9">
    <name type="scientific">Tetzosporium hominis</name>
    <dbReference type="NCBI Taxonomy" id="2020506"/>
    <lineage>
        <taxon>Bacteria</taxon>
        <taxon>Bacillati</taxon>
        <taxon>Bacillota</taxon>
        <taxon>Bacilli</taxon>
        <taxon>Bacillales</taxon>
        <taxon>Caryophanaceae</taxon>
        <taxon>Tetzosporium</taxon>
    </lineage>
</organism>
<evidence type="ECO:0000313" key="8">
    <source>
        <dbReference type="EMBL" id="OZS76860.1"/>
    </source>
</evidence>
<evidence type="ECO:0000256" key="1">
    <source>
        <dbReference type="ARBA" id="ARBA00022670"/>
    </source>
</evidence>
<dbReference type="Proteomes" id="UP000217065">
    <property type="component" value="Unassembled WGS sequence"/>
</dbReference>
<comment type="cofactor">
    <cofactor evidence="6">
        <name>Zn(2+)</name>
        <dbReference type="ChEBI" id="CHEBI:29105"/>
    </cofactor>
    <text evidence="6">Binds 1 zinc ion.</text>
</comment>
<dbReference type="OrthoDB" id="9762795at2"/>
<keyword evidence="1 6" id="KW-0645">Protease</keyword>
<gene>
    <name evidence="8" type="ORF">CF394_14315</name>
</gene>
<accession>A0A264VZU5</accession>
<evidence type="ECO:0000256" key="2">
    <source>
        <dbReference type="ARBA" id="ARBA00022723"/>
    </source>
</evidence>
<name>A0A264VZU5_9BACL</name>
<feature type="domain" description="Peptidase M3A/M3B catalytic" evidence="7">
    <location>
        <begin position="168"/>
        <end position="270"/>
    </location>
</feature>
<keyword evidence="9" id="KW-1185">Reference proteome</keyword>
<sequence>MTTQFQEYTYERPDMSALKTKAHEALEAFKKASSYEEQNEAIQTLNQLRADFSTMANLVYIRASIDTNDDFYQSERDYFDEISPEMEEIVTEYYKALIDSPFRSDLEERWGQQLFDLAEFQIKSFSPEIMPLLQKENKLASDYSKLVASAQVEFNGETLTLAQLGPFAESTDRDTRKKAKEASFGFFASHSDKFDAIYDELVKVRTEIAHKMGYKNFVELGYVRMNRIDYNAEMVKTFRDQVRDYIVPVATKLYEKQAKRIGVEKLKHYDEPLTFLTGNATPQGSPEWIIDGGKKMYEELSPETNEFFQFMLDRNLMDLVAKKGKEAGGYCTFIENYDSPFIFSNFNGTSGDIDVLTHEAGHAFQVYSSRNIGIPEYIWPTFESAEIHSMSMEFFTWPWMENFFKDQTEKYKYSHLMSGLLFLPYGVAVDEFQHVVYENPEMTPAERKAAWKKIEQTYLPHRDYDGNPYLEEGAFWQRQGHIYASPFYYIDYTLAQICAFQFWKRSREDFDGAWKDYLYLCTLGGSLPFTKLVEAANLKSPFEPGSIEGVVEEIEAYLNSVDDESL</sequence>
<dbReference type="GO" id="GO:0046872">
    <property type="term" value="F:metal ion binding"/>
    <property type="evidence" value="ECO:0007669"/>
    <property type="project" value="UniProtKB-UniRule"/>
</dbReference>
<evidence type="ECO:0000256" key="3">
    <source>
        <dbReference type="ARBA" id="ARBA00022801"/>
    </source>
</evidence>
<dbReference type="GO" id="GO:0004222">
    <property type="term" value="F:metalloendopeptidase activity"/>
    <property type="evidence" value="ECO:0007669"/>
    <property type="project" value="InterPro"/>
</dbReference>
<dbReference type="InterPro" id="IPR001567">
    <property type="entry name" value="Pept_M3A_M3B_dom"/>
</dbReference>
<dbReference type="Pfam" id="PF01432">
    <property type="entry name" value="Peptidase_M3"/>
    <property type="match status" value="2"/>
</dbReference>
<dbReference type="EMBL" id="NOKQ01000342">
    <property type="protein sequence ID" value="OZS76860.1"/>
    <property type="molecule type" value="Genomic_DNA"/>
</dbReference>
<dbReference type="GO" id="GO:0006518">
    <property type="term" value="P:peptide metabolic process"/>
    <property type="evidence" value="ECO:0007669"/>
    <property type="project" value="TreeGrafter"/>
</dbReference>
<keyword evidence="4 6" id="KW-0862">Zinc</keyword>
<keyword evidence="5 6" id="KW-0482">Metalloprotease</keyword>
<dbReference type="RefSeq" id="WP_094944511.1">
    <property type="nucleotide sequence ID" value="NZ_NOKQ01000342.1"/>
</dbReference>
<dbReference type="NCBIfam" id="TIGR02289">
    <property type="entry name" value="M3_not_pepF"/>
    <property type="match status" value="1"/>
</dbReference>
<dbReference type="PANTHER" id="PTHR11804">
    <property type="entry name" value="PROTEASE M3 THIMET OLIGOPEPTIDASE-RELATED"/>
    <property type="match status" value="1"/>
</dbReference>
<dbReference type="InterPro" id="IPR011976">
    <property type="entry name" value="Pept_M3B_oligopep-rel"/>
</dbReference>